<keyword evidence="1" id="KW-0732">Signal</keyword>
<sequence length="484" mass="50702" precursor="true">MSRPPSRVLSHVLSIAAVLSGAITSQAAVTHNYLFNSGDGTQILDSAGAANGVALDGAVVNPAESRLILNGTGAYGVLPGLDIAINTYTETSLELWFTQTGNTDAFTAAAMLGRTSTGENGETSGLGYDYLMMQPTRGPTDQGSRGAISNGTFDAEAGVTDGARDLNDGQLHHMVLTVDATNVGYYVDGAQIGLAPLGEFSLANVSNDLAYLGRSLYNDPFFNGSIYEFRIYDNALTDVEVQSNFQAGCLDNCGNPIRLEVNRETGEAVFMNDLSIQNVVAYSITSASGSIDVNGWRSITDFSDADGDGSIDADDAWVIDSSLSTLIGETDPLNAGADDGFQLGDPADLGALFARSPYEDLVVAATVYDGFVESTINIPVIYSGDSIGRSDFDADGVLDADDYAILLSSHLQTLAGTTAYETFLEGDVNGDGVNDFNDFRLFKNDFIAANGEAAFAALTAIPEPTTAALAALAFAGLAGIRTRR</sequence>
<evidence type="ECO:0000256" key="1">
    <source>
        <dbReference type="SAM" id="SignalP"/>
    </source>
</evidence>
<dbReference type="EMBL" id="CP036349">
    <property type="protein sequence ID" value="QDV73876.1"/>
    <property type="molecule type" value="Genomic_DNA"/>
</dbReference>
<dbReference type="PROSITE" id="PS00018">
    <property type="entry name" value="EF_HAND_1"/>
    <property type="match status" value="1"/>
</dbReference>
<dbReference type="SUPFAM" id="SSF49899">
    <property type="entry name" value="Concanavalin A-like lectins/glucanases"/>
    <property type="match status" value="1"/>
</dbReference>
<evidence type="ECO:0008006" key="4">
    <source>
        <dbReference type="Google" id="ProtNLM"/>
    </source>
</evidence>
<dbReference type="Pfam" id="PF13385">
    <property type="entry name" value="Laminin_G_3"/>
    <property type="match status" value="1"/>
</dbReference>
<dbReference type="InterPro" id="IPR018247">
    <property type="entry name" value="EF_Hand_1_Ca_BS"/>
</dbReference>
<dbReference type="GO" id="GO:0000272">
    <property type="term" value="P:polysaccharide catabolic process"/>
    <property type="evidence" value="ECO:0007669"/>
    <property type="project" value="InterPro"/>
</dbReference>
<dbReference type="RefSeq" id="WP_145111629.1">
    <property type="nucleotide sequence ID" value="NZ_CP036349.1"/>
</dbReference>
<dbReference type="InterPro" id="IPR036439">
    <property type="entry name" value="Dockerin_dom_sf"/>
</dbReference>
<evidence type="ECO:0000313" key="2">
    <source>
        <dbReference type="EMBL" id="QDV73876.1"/>
    </source>
</evidence>
<reference evidence="2 3" key="1">
    <citation type="submission" date="2019-02" db="EMBL/GenBank/DDBJ databases">
        <title>Deep-cultivation of Planctomycetes and their phenomic and genomic characterization uncovers novel biology.</title>
        <authorList>
            <person name="Wiegand S."/>
            <person name="Jogler M."/>
            <person name="Boedeker C."/>
            <person name="Pinto D."/>
            <person name="Vollmers J."/>
            <person name="Rivas-Marin E."/>
            <person name="Kohn T."/>
            <person name="Peeters S.H."/>
            <person name="Heuer A."/>
            <person name="Rast P."/>
            <person name="Oberbeckmann S."/>
            <person name="Bunk B."/>
            <person name="Jeske O."/>
            <person name="Meyerdierks A."/>
            <person name="Storesund J.E."/>
            <person name="Kallscheuer N."/>
            <person name="Luecker S."/>
            <person name="Lage O.M."/>
            <person name="Pohl T."/>
            <person name="Merkel B.J."/>
            <person name="Hornburger P."/>
            <person name="Mueller R.-W."/>
            <person name="Bruemmer F."/>
            <person name="Labrenz M."/>
            <person name="Spormann A.M."/>
            <person name="Op den Camp H."/>
            <person name="Overmann J."/>
            <person name="Amann R."/>
            <person name="Jetten M.S.M."/>
            <person name="Mascher T."/>
            <person name="Medema M.H."/>
            <person name="Devos D.P."/>
            <person name="Kaster A.-K."/>
            <person name="Ovreas L."/>
            <person name="Rohde M."/>
            <person name="Galperin M.Y."/>
            <person name="Jogler C."/>
        </authorList>
    </citation>
    <scope>NUCLEOTIDE SEQUENCE [LARGE SCALE GENOMIC DNA]</scope>
    <source>
        <strain evidence="2 3">Spa11</strain>
    </source>
</reference>
<keyword evidence="3" id="KW-1185">Reference proteome</keyword>
<dbReference type="AlphaFoldDB" id="A0A518K7W4"/>
<feature type="chain" id="PRO_5021862656" description="PEP-CTERM protein-sorting domain-containing protein" evidence="1">
    <location>
        <begin position="28"/>
        <end position="484"/>
    </location>
</feature>
<dbReference type="Proteomes" id="UP000316426">
    <property type="component" value="Chromosome"/>
</dbReference>
<dbReference type="Gene3D" id="1.10.1330.10">
    <property type="entry name" value="Dockerin domain"/>
    <property type="match status" value="1"/>
</dbReference>
<dbReference type="KEGG" id="bmei:Spa11_20750"/>
<name>A0A518K7W4_9BACT</name>
<dbReference type="Gene3D" id="2.60.120.200">
    <property type="match status" value="1"/>
</dbReference>
<feature type="signal peptide" evidence="1">
    <location>
        <begin position="1"/>
        <end position="27"/>
    </location>
</feature>
<gene>
    <name evidence="2" type="ORF">Spa11_20750</name>
</gene>
<accession>A0A518K7W4</accession>
<dbReference type="InterPro" id="IPR013320">
    <property type="entry name" value="ConA-like_dom_sf"/>
</dbReference>
<organism evidence="2 3">
    <name type="scientific">Botrimarina mediterranea</name>
    <dbReference type="NCBI Taxonomy" id="2528022"/>
    <lineage>
        <taxon>Bacteria</taxon>
        <taxon>Pseudomonadati</taxon>
        <taxon>Planctomycetota</taxon>
        <taxon>Planctomycetia</taxon>
        <taxon>Pirellulales</taxon>
        <taxon>Lacipirellulaceae</taxon>
        <taxon>Botrimarina</taxon>
    </lineage>
</organism>
<proteinExistence type="predicted"/>
<evidence type="ECO:0000313" key="3">
    <source>
        <dbReference type="Proteomes" id="UP000316426"/>
    </source>
</evidence>
<protein>
    <recommendedName>
        <fullName evidence="4">PEP-CTERM protein-sorting domain-containing protein</fullName>
    </recommendedName>
</protein>